<comment type="similarity">
    <text evidence="1">Belongs to the Ntn-hydrolase family.</text>
</comment>
<dbReference type="GO" id="GO:0005737">
    <property type="term" value="C:cytoplasm"/>
    <property type="evidence" value="ECO:0007669"/>
    <property type="project" value="TreeGrafter"/>
</dbReference>
<dbReference type="FunCoup" id="E2APS5">
    <property type="interactions" value="123"/>
</dbReference>
<accession>E2APS5</accession>
<dbReference type="EMBL" id="GL441581">
    <property type="protein sequence ID" value="EFN64551.1"/>
    <property type="molecule type" value="Genomic_DNA"/>
</dbReference>
<dbReference type="AlphaFoldDB" id="E2APS5"/>
<evidence type="ECO:0000313" key="3">
    <source>
        <dbReference type="Proteomes" id="UP000000311"/>
    </source>
</evidence>
<dbReference type="Pfam" id="PF01112">
    <property type="entry name" value="Asparaginase_2"/>
    <property type="match status" value="2"/>
</dbReference>
<gene>
    <name evidence="2" type="ORF">EAG_14469</name>
</gene>
<dbReference type="SUPFAM" id="SSF56235">
    <property type="entry name" value="N-terminal nucleophile aminohydrolases (Ntn hydrolases)"/>
    <property type="match status" value="1"/>
</dbReference>
<reference evidence="2 3" key="1">
    <citation type="journal article" date="2010" name="Science">
        <title>Genomic comparison of the ants Camponotus floridanus and Harpegnathos saltator.</title>
        <authorList>
            <person name="Bonasio R."/>
            <person name="Zhang G."/>
            <person name="Ye C."/>
            <person name="Mutti N.S."/>
            <person name="Fang X."/>
            <person name="Qin N."/>
            <person name="Donahue G."/>
            <person name="Yang P."/>
            <person name="Li Q."/>
            <person name="Li C."/>
            <person name="Zhang P."/>
            <person name="Huang Z."/>
            <person name="Berger S.L."/>
            <person name="Reinberg D."/>
            <person name="Wang J."/>
            <person name="Liebig J."/>
        </authorList>
    </citation>
    <scope>NUCLEOTIDE SEQUENCE [LARGE SCALE GENOMIC DNA]</scope>
    <source>
        <strain evidence="3">C129</strain>
    </source>
</reference>
<dbReference type="PANTHER" id="PTHR10188:SF43">
    <property type="entry name" value="ASPARAGINASE (EUROFUNG)"/>
    <property type="match status" value="1"/>
</dbReference>
<keyword evidence="3" id="KW-1185">Reference proteome</keyword>
<dbReference type="Gene3D" id="3.60.20.30">
    <property type="entry name" value="(Glycosyl)asparaginase"/>
    <property type="match status" value="1"/>
</dbReference>
<dbReference type="GO" id="GO:0033345">
    <property type="term" value="P:L-asparagine catabolic process via L-aspartate"/>
    <property type="evidence" value="ECO:0007669"/>
    <property type="project" value="TreeGrafter"/>
</dbReference>
<dbReference type="STRING" id="104421.E2APS5"/>
<evidence type="ECO:0000313" key="2">
    <source>
        <dbReference type="EMBL" id="EFN64551.1"/>
    </source>
</evidence>
<dbReference type="PANTHER" id="PTHR10188">
    <property type="entry name" value="L-ASPARAGINASE"/>
    <property type="match status" value="1"/>
</dbReference>
<name>E2APS5_CAMFO</name>
<dbReference type="OMA" id="MGIIMVD"/>
<sequence>MESKKYFNCAYGGSVDANGEVVMDAAIMTNDLRVGCVGAVRNIAHPITLAKLVLQRTEHVLIVEDGAQKLALESNLPILSPGQLIVTIDSKTSLHEEEDNVGAVAYDRRKRLASGTSTAGEMGKLYGSVSATGTAIGCGIYVDQSGSVSVSGCDKAIYKYAPAQQILRRLRCKTTSIDEVVTTIFRDFEEKMDVSSPKPDLGVILVTAEGKPFVSFKCAHFPWAYCDKGYVYYGCARNERFSEKLDVLERPLDCMCEDSD</sequence>
<organism evidence="3">
    <name type="scientific">Camponotus floridanus</name>
    <name type="common">Florida carpenter ant</name>
    <dbReference type="NCBI Taxonomy" id="104421"/>
    <lineage>
        <taxon>Eukaryota</taxon>
        <taxon>Metazoa</taxon>
        <taxon>Ecdysozoa</taxon>
        <taxon>Arthropoda</taxon>
        <taxon>Hexapoda</taxon>
        <taxon>Insecta</taxon>
        <taxon>Pterygota</taxon>
        <taxon>Neoptera</taxon>
        <taxon>Endopterygota</taxon>
        <taxon>Hymenoptera</taxon>
        <taxon>Apocrita</taxon>
        <taxon>Aculeata</taxon>
        <taxon>Formicoidea</taxon>
        <taxon>Formicidae</taxon>
        <taxon>Formicinae</taxon>
        <taxon>Camponotus</taxon>
    </lineage>
</organism>
<evidence type="ECO:0000256" key="1">
    <source>
        <dbReference type="ARBA" id="ARBA00010872"/>
    </source>
</evidence>
<dbReference type="InterPro" id="IPR029055">
    <property type="entry name" value="Ntn_hydrolases_N"/>
</dbReference>
<protein>
    <submittedName>
        <fullName evidence="2">Probable L-asparaginase CG7860</fullName>
    </submittedName>
</protein>
<proteinExistence type="inferred from homology"/>
<dbReference type="OrthoDB" id="2262349at2759"/>
<dbReference type="Proteomes" id="UP000000311">
    <property type="component" value="Unassembled WGS sequence"/>
</dbReference>
<dbReference type="InParanoid" id="E2APS5"/>
<dbReference type="GO" id="GO:0016787">
    <property type="term" value="F:hydrolase activity"/>
    <property type="evidence" value="ECO:0007669"/>
    <property type="project" value="InterPro"/>
</dbReference>
<dbReference type="InterPro" id="IPR000246">
    <property type="entry name" value="Peptidase_T2"/>
</dbReference>